<dbReference type="STRING" id="1802385.A2856_04250"/>
<dbReference type="AlphaFoldDB" id="A0A1F7TML2"/>
<protein>
    <recommendedName>
        <fullName evidence="3">General secretion pathway GspH domain-containing protein</fullName>
    </recommendedName>
</protein>
<sequence>MTRGFTLVEMLVSVALLLVIAGLGYAFSFQYLMSQQLHDAAYVVQEELRIAALDAFAQAADAAHGVKVMDGQAVRFVGPSYAERIVSSDKAVPFPSSVTVSGDDEIVFPSGSMAPDAVSTVTLSREDRSVDLNVNAYGVVTLVKN</sequence>
<name>A0A1F7TML2_9BACT</name>
<evidence type="ECO:0008006" key="3">
    <source>
        <dbReference type="Google" id="ProtNLM"/>
    </source>
</evidence>
<dbReference type="EMBL" id="MGDT01000003">
    <property type="protein sequence ID" value="OGL67236.1"/>
    <property type="molecule type" value="Genomic_DNA"/>
</dbReference>
<dbReference type="InterPro" id="IPR045584">
    <property type="entry name" value="Pilin-like"/>
</dbReference>
<comment type="caution">
    <text evidence="1">The sequence shown here is derived from an EMBL/GenBank/DDBJ whole genome shotgun (WGS) entry which is preliminary data.</text>
</comment>
<dbReference type="NCBIfam" id="TIGR02532">
    <property type="entry name" value="IV_pilin_GFxxxE"/>
    <property type="match status" value="1"/>
</dbReference>
<dbReference type="InterPro" id="IPR012902">
    <property type="entry name" value="N_methyl_site"/>
</dbReference>
<evidence type="ECO:0000313" key="1">
    <source>
        <dbReference type="EMBL" id="OGL67236.1"/>
    </source>
</evidence>
<accession>A0A1F7TML2</accession>
<dbReference type="Pfam" id="PF07963">
    <property type="entry name" value="N_methyl"/>
    <property type="match status" value="1"/>
</dbReference>
<evidence type="ECO:0000313" key="2">
    <source>
        <dbReference type="Proteomes" id="UP000177885"/>
    </source>
</evidence>
<reference evidence="1 2" key="1">
    <citation type="journal article" date="2016" name="Nat. Commun.">
        <title>Thousands of microbial genomes shed light on interconnected biogeochemical processes in an aquifer system.</title>
        <authorList>
            <person name="Anantharaman K."/>
            <person name="Brown C.T."/>
            <person name="Hug L.A."/>
            <person name="Sharon I."/>
            <person name="Castelle C.J."/>
            <person name="Probst A.J."/>
            <person name="Thomas B.C."/>
            <person name="Singh A."/>
            <person name="Wilkins M.J."/>
            <person name="Karaoz U."/>
            <person name="Brodie E.L."/>
            <person name="Williams K.H."/>
            <person name="Hubbard S.S."/>
            <person name="Banfield J.F."/>
        </authorList>
    </citation>
    <scope>NUCLEOTIDE SEQUENCE [LARGE SCALE GENOMIC DNA]</scope>
</reference>
<gene>
    <name evidence="1" type="ORF">A2856_04250</name>
</gene>
<dbReference type="SUPFAM" id="SSF54523">
    <property type="entry name" value="Pili subunits"/>
    <property type="match status" value="1"/>
</dbReference>
<proteinExistence type="predicted"/>
<dbReference type="Proteomes" id="UP000177885">
    <property type="component" value="Unassembled WGS sequence"/>
</dbReference>
<organism evidence="1 2">
    <name type="scientific">Candidatus Uhrbacteria bacterium RIFCSPHIGHO2_01_FULL_63_20</name>
    <dbReference type="NCBI Taxonomy" id="1802385"/>
    <lineage>
        <taxon>Bacteria</taxon>
        <taxon>Candidatus Uhriibacteriota</taxon>
    </lineage>
</organism>